<dbReference type="GO" id="GO:0016150">
    <property type="term" value="F:translation release factor activity, codon nonspecific"/>
    <property type="evidence" value="ECO:0007669"/>
    <property type="project" value="TreeGrafter"/>
</dbReference>
<accession>A0A1X2HK49</accession>
<proteinExistence type="predicted"/>
<dbReference type="OrthoDB" id="270639at2759"/>
<feature type="region of interest" description="Disordered" evidence="1">
    <location>
        <begin position="131"/>
        <end position="187"/>
    </location>
</feature>
<dbReference type="EMBL" id="MCGN01000003">
    <property type="protein sequence ID" value="ORY99428.1"/>
    <property type="molecule type" value="Genomic_DNA"/>
</dbReference>
<dbReference type="FunCoup" id="A0A1X2HK49">
    <property type="interactions" value="132"/>
</dbReference>
<dbReference type="Pfam" id="PF00472">
    <property type="entry name" value="RF-1"/>
    <property type="match status" value="1"/>
</dbReference>
<dbReference type="GO" id="GO:0070126">
    <property type="term" value="P:mitochondrial translational termination"/>
    <property type="evidence" value="ECO:0007669"/>
    <property type="project" value="TreeGrafter"/>
</dbReference>
<gene>
    <name evidence="3" type="ORF">BCR43DRAFT_562671</name>
</gene>
<feature type="compositionally biased region" description="Basic and acidic residues" evidence="1">
    <location>
        <begin position="143"/>
        <end position="158"/>
    </location>
</feature>
<dbReference type="PANTHER" id="PTHR11075:SF54">
    <property type="entry name" value="LARGE RIBOSOMAL SUBUNIT PROTEIN ML62"/>
    <property type="match status" value="1"/>
</dbReference>
<sequence length="187" mass="21531">MLPTLRRGYATARAWTYAQASEWLAQFDKTKIPSDQLRIQFSRSSGPGGQNVNKGKFLTLFWEKLSTKVDMRLMRVRQSPWLPEYARQKIQVNKAGDLQVTSDRTRSQQKNIDECYAKLVETIKAAVAVPREPDAATQQRVNSLRDRETELCRRREGGADEEDGDDDEDDEAEQEDEECRVKDEDDT</sequence>
<dbReference type="STRING" id="13706.A0A1X2HK49"/>
<dbReference type="InterPro" id="IPR052104">
    <property type="entry name" value="Mito_Release_Factor_mL62"/>
</dbReference>
<reference evidence="3 4" key="1">
    <citation type="submission" date="2016-07" db="EMBL/GenBank/DDBJ databases">
        <title>Pervasive Adenine N6-methylation of Active Genes in Fungi.</title>
        <authorList>
            <consortium name="DOE Joint Genome Institute"/>
            <person name="Mondo S.J."/>
            <person name="Dannebaum R.O."/>
            <person name="Kuo R.C."/>
            <person name="Labutti K."/>
            <person name="Haridas S."/>
            <person name="Kuo A."/>
            <person name="Salamov A."/>
            <person name="Ahrendt S.R."/>
            <person name="Lipzen A."/>
            <person name="Sullivan W."/>
            <person name="Andreopoulos W.B."/>
            <person name="Clum A."/>
            <person name="Lindquist E."/>
            <person name="Daum C."/>
            <person name="Ramamoorthy G.K."/>
            <person name="Gryganskyi A."/>
            <person name="Culley D."/>
            <person name="Magnuson J.K."/>
            <person name="James T.Y."/>
            <person name="O'Malley M.A."/>
            <person name="Stajich J.E."/>
            <person name="Spatafora J.W."/>
            <person name="Visel A."/>
            <person name="Grigoriev I.V."/>
        </authorList>
    </citation>
    <scope>NUCLEOTIDE SEQUENCE [LARGE SCALE GENOMIC DNA]</scope>
    <source>
        <strain evidence="3 4">NRRL 2496</strain>
    </source>
</reference>
<dbReference type="InterPro" id="IPR000352">
    <property type="entry name" value="Pep_chain_release_fac_I"/>
</dbReference>
<dbReference type="AlphaFoldDB" id="A0A1X2HK49"/>
<dbReference type="PANTHER" id="PTHR11075">
    <property type="entry name" value="PEPTIDE CHAIN RELEASE FACTOR"/>
    <property type="match status" value="1"/>
</dbReference>
<protein>
    <recommendedName>
        <fullName evidence="2">Prokaryotic-type class I peptide chain release factors domain-containing protein</fullName>
    </recommendedName>
</protein>
<dbReference type="GO" id="GO:0005762">
    <property type="term" value="C:mitochondrial large ribosomal subunit"/>
    <property type="evidence" value="ECO:0007669"/>
    <property type="project" value="TreeGrafter"/>
</dbReference>
<evidence type="ECO:0000313" key="4">
    <source>
        <dbReference type="Proteomes" id="UP000242180"/>
    </source>
</evidence>
<dbReference type="InParanoid" id="A0A1X2HK49"/>
<evidence type="ECO:0000313" key="3">
    <source>
        <dbReference type="EMBL" id="ORY99428.1"/>
    </source>
</evidence>
<dbReference type="SUPFAM" id="SSF110916">
    <property type="entry name" value="Peptidyl-tRNA hydrolase domain-like"/>
    <property type="match status" value="1"/>
</dbReference>
<dbReference type="Proteomes" id="UP000242180">
    <property type="component" value="Unassembled WGS sequence"/>
</dbReference>
<keyword evidence="4" id="KW-1185">Reference proteome</keyword>
<name>A0A1X2HK49_SYNRA</name>
<dbReference type="Gene3D" id="3.30.160.20">
    <property type="match status" value="1"/>
</dbReference>
<feature type="compositionally biased region" description="Acidic residues" evidence="1">
    <location>
        <begin position="159"/>
        <end position="178"/>
    </location>
</feature>
<evidence type="ECO:0000259" key="2">
    <source>
        <dbReference type="Pfam" id="PF00472"/>
    </source>
</evidence>
<comment type="caution">
    <text evidence="3">The sequence shown here is derived from an EMBL/GenBank/DDBJ whole genome shotgun (WGS) entry which is preliminary data.</text>
</comment>
<evidence type="ECO:0000256" key="1">
    <source>
        <dbReference type="SAM" id="MobiDB-lite"/>
    </source>
</evidence>
<feature type="domain" description="Prokaryotic-type class I peptide chain release factors" evidence="2">
    <location>
        <begin position="30"/>
        <end position="143"/>
    </location>
</feature>
<dbReference type="OMA" id="GGQNVNC"/>
<organism evidence="3 4">
    <name type="scientific">Syncephalastrum racemosum</name>
    <name type="common">Filamentous fungus</name>
    <dbReference type="NCBI Taxonomy" id="13706"/>
    <lineage>
        <taxon>Eukaryota</taxon>
        <taxon>Fungi</taxon>
        <taxon>Fungi incertae sedis</taxon>
        <taxon>Mucoromycota</taxon>
        <taxon>Mucoromycotina</taxon>
        <taxon>Mucoromycetes</taxon>
        <taxon>Mucorales</taxon>
        <taxon>Syncephalastraceae</taxon>
        <taxon>Syncephalastrum</taxon>
    </lineage>
</organism>
<dbReference type="GO" id="GO:0004045">
    <property type="term" value="F:peptidyl-tRNA hydrolase activity"/>
    <property type="evidence" value="ECO:0007669"/>
    <property type="project" value="TreeGrafter"/>
</dbReference>